<dbReference type="RefSeq" id="WP_166399448.1">
    <property type="nucleotide sequence ID" value="NZ_JAANAS010000033.1"/>
</dbReference>
<keyword evidence="6" id="KW-0812">Transmembrane</keyword>
<dbReference type="Proteomes" id="UP000643701">
    <property type="component" value="Unassembled WGS sequence"/>
</dbReference>
<comment type="similarity">
    <text evidence="1 5">Belongs to the peptidase S41A family.</text>
</comment>
<evidence type="ECO:0000259" key="7">
    <source>
        <dbReference type="PROSITE" id="PS50106"/>
    </source>
</evidence>
<dbReference type="InterPro" id="IPR001478">
    <property type="entry name" value="PDZ"/>
</dbReference>
<keyword evidence="6" id="KW-1133">Transmembrane helix</keyword>
<accession>A0A967E1W0</accession>
<dbReference type="Pfam" id="PF03572">
    <property type="entry name" value="Peptidase_S41"/>
    <property type="match status" value="1"/>
</dbReference>
<dbReference type="InterPro" id="IPR005151">
    <property type="entry name" value="Tail-specific_protease"/>
</dbReference>
<dbReference type="Gene3D" id="3.90.226.10">
    <property type="entry name" value="2-enoyl-CoA Hydratase, Chain A, domain 1"/>
    <property type="match status" value="1"/>
</dbReference>
<dbReference type="GO" id="GO:0030288">
    <property type="term" value="C:outer membrane-bounded periplasmic space"/>
    <property type="evidence" value="ECO:0007669"/>
    <property type="project" value="TreeGrafter"/>
</dbReference>
<evidence type="ECO:0000256" key="6">
    <source>
        <dbReference type="SAM" id="Phobius"/>
    </source>
</evidence>
<evidence type="ECO:0000256" key="3">
    <source>
        <dbReference type="ARBA" id="ARBA00022801"/>
    </source>
</evidence>
<dbReference type="PANTHER" id="PTHR32060">
    <property type="entry name" value="TAIL-SPECIFIC PROTEASE"/>
    <property type="match status" value="1"/>
</dbReference>
<organism evidence="8 9">
    <name type="scientific">Psychroflexus maritimus</name>
    <dbReference type="NCBI Taxonomy" id="2714865"/>
    <lineage>
        <taxon>Bacteria</taxon>
        <taxon>Pseudomonadati</taxon>
        <taxon>Bacteroidota</taxon>
        <taxon>Flavobacteriia</taxon>
        <taxon>Flavobacteriales</taxon>
        <taxon>Flavobacteriaceae</taxon>
        <taxon>Psychroflexus</taxon>
    </lineage>
</organism>
<name>A0A967E1W0_9FLAO</name>
<dbReference type="SUPFAM" id="SSF50156">
    <property type="entry name" value="PDZ domain-like"/>
    <property type="match status" value="1"/>
</dbReference>
<comment type="caution">
    <text evidence="8">The sequence shown here is derived from an EMBL/GenBank/DDBJ whole genome shotgun (WGS) entry which is preliminary data.</text>
</comment>
<dbReference type="SMART" id="SM00245">
    <property type="entry name" value="TSPc"/>
    <property type="match status" value="1"/>
</dbReference>
<dbReference type="EMBL" id="JAANAS010000033">
    <property type="protein sequence ID" value="NGZ89179.1"/>
    <property type="molecule type" value="Genomic_DNA"/>
</dbReference>
<dbReference type="GO" id="GO:0004175">
    <property type="term" value="F:endopeptidase activity"/>
    <property type="evidence" value="ECO:0007669"/>
    <property type="project" value="TreeGrafter"/>
</dbReference>
<evidence type="ECO:0000313" key="9">
    <source>
        <dbReference type="Proteomes" id="UP000643701"/>
    </source>
</evidence>
<evidence type="ECO:0000256" key="2">
    <source>
        <dbReference type="ARBA" id="ARBA00022670"/>
    </source>
</evidence>
<evidence type="ECO:0000313" key="8">
    <source>
        <dbReference type="EMBL" id="NGZ89179.1"/>
    </source>
</evidence>
<dbReference type="GO" id="GO:0008236">
    <property type="term" value="F:serine-type peptidase activity"/>
    <property type="evidence" value="ECO:0007669"/>
    <property type="project" value="UniProtKB-KW"/>
</dbReference>
<protein>
    <submittedName>
        <fullName evidence="8">S41 family peptidase</fullName>
    </submittedName>
</protein>
<evidence type="ECO:0000256" key="5">
    <source>
        <dbReference type="RuleBase" id="RU004404"/>
    </source>
</evidence>
<evidence type="ECO:0000256" key="1">
    <source>
        <dbReference type="ARBA" id="ARBA00009179"/>
    </source>
</evidence>
<dbReference type="SMART" id="SM00228">
    <property type="entry name" value="PDZ"/>
    <property type="match status" value="1"/>
</dbReference>
<reference evidence="8" key="1">
    <citation type="submission" date="2020-03" db="EMBL/GenBank/DDBJ databases">
        <title>Psychroflexus Maritimus sp. nov., isolate from marine sediment.</title>
        <authorList>
            <person name="Zhong Y.-L."/>
        </authorList>
    </citation>
    <scope>NUCLEOTIDE SEQUENCE</scope>
    <source>
        <strain evidence="8">C1</strain>
    </source>
</reference>
<dbReference type="SUPFAM" id="SSF52096">
    <property type="entry name" value="ClpP/crotonase"/>
    <property type="match status" value="1"/>
</dbReference>
<dbReference type="CDD" id="cd07560">
    <property type="entry name" value="Peptidase_S41_CPP"/>
    <property type="match status" value="1"/>
</dbReference>
<dbReference type="InterPro" id="IPR004447">
    <property type="entry name" value="Peptidase_S41A"/>
</dbReference>
<keyword evidence="6" id="KW-0472">Membrane</keyword>
<feature type="transmembrane region" description="Helical" evidence="6">
    <location>
        <begin position="7"/>
        <end position="28"/>
    </location>
</feature>
<dbReference type="PROSITE" id="PS50106">
    <property type="entry name" value="PDZ"/>
    <property type="match status" value="1"/>
</dbReference>
<proteinExistence type="inferred from homology"/>
<dbReference type="Gene3D" id="2.30.42.10">
    <property type="match status" value="1"/>
</dbReference>
<dbReference type="AlphaFoldDB" id="A0A967E1W0"/>
<keyword evidence="9" id="KW-1185">Reference proteome</keyword>
<keyword evidence="4 5" id="KW-0720">Serine protease</keyword>
<dbReference type="Gene3D" id="3.30.750.44">
    <property type="match status" value="1"/>
</dbReference>
<dbReference type="Pfam" id="PF13180">
    <property type="entry name" value="PDZ_2"/>
    <property type="match status" value="1"/>
</dbReference>
<dbReference type="NCBIfam" id="TIGR00225">
    <property type="entry name" value="prc"/>
    <property type="match status" value="1"/>
</dbReference>
<dbReference type="PANTHER" id="PTHR32060:SF30">
    <property type="entry name" value="CARBOXY-TERMINAL PROCESSING PROTEASE CTPA"/>
    <property type="match status" value="1"/>
</dbReference>
<keyword evidence="3 5" id="KW-0378">Hydrolase</keyword>
<gene>
    <name evidence="8" type="ORF">G7034_02825</name>
</gene>
<dbReference type="GO" id="GO:0006508">
    <property type="term" value="P:proteolysis"/>
    <property type="evidence" value="ECO:0007669"/>
    <property type="project" value="UniProtKB-KW"/>
</dbReference>
<dbReference type="CDD" id="cd06782">
    <property type="entry name" value="cpPDZ_CPP-like"/>
    <property type="match status" value="1"/>
</dbReference>
<dbReference type="InterPro" id="IPR036034">
    <property type="entry name" value="PDZ_sf"/>
</dbReference>
<evidence type="ECO:0000256" key="4">
    <source>
        <dbReference type="ARBA" id="ARBA00022825"/>
    </source>
</evidence>
<dbReference type="InterPro" id="IPR029045">
    <property type="entry name" value="ClpP/crotonase-like_dom_sf"/>
</dbReference>
<feature type="domain" description="PDZ" evidence="7">
    <location>
        <begin position="90"/>
        <end position="160"/>
    </location>
</feature>
<dbReference type="GO" id="GO:0007165">
    <property type="term" value="P:signal transduction"/>
    <property type="evidence" value="ECO:0007669"/>
    <property type="project" value="TreeGrafter"/>
</dbReference>
<keyword evidence="2 5" id="KW-0645">Protease</keyword>
<sequence>MNNLPKKYLPLIIGFSLATGIIIGGFMANTSGGSLQIPANQNKQKLINLINYIERDYVDDVNIDSIVNATTNAILDELDPHSTYIPKSDFANVQEKMRGNIVGIGISYYQLQDSLAVIHTLPNGPSEKAGILPGDRILMANQDTLYGKNLNADEVAGFIKGKIDTKINLKVKRTGKNEVLNFDLKRAIVPIKSLDAGFMLNEELAYIKINRFSETTAAEFKYKLNQLKSKQPKGIVLDLRNNTGGYLREAIALVDEFLEEDTPILQTKNRTGETKENFAHKGGLFTKGDLYVLINEKTASASEVIAGAIQDNDRGWIVGRRSYGKGLVQKEMNLGDGSAVRLTTSRYYTPSGRSIQRPYKNGKNSYFDQYHQRLTNGELVEKDSIPVNDSLQFTTKGGRIVYGGGGITPDLFVPKSNQLQNDFEYMYQGGVMDRFIFDFMEKDRTYFNQLSFEELLNQNEEITNEMLQDFEDSLNELNFNYDFAANEVLQNYLTAVMAKQLFDDEKSLQIKVKFDPMIEAVMKHYKGEFAL</sequence>